<dbReference type="RefSeq" id="WP_010767578.1">
    <property type="nucleotide sequence ID" value="NZ_ASWE01000002.1"/>
</dbReference>
<evidence type="ECO:0000313" key="4">
    <source>
        <dbReference type="Proteomes" id="UP000013785"/>
    </source>
</evidence>
<organism evidence="3 4">
    <name type="scientific">Enterococcus phoeniculicola ATCC BAA-412</name>
    <dbReference type="NCBI Taxonomy" id="1158610"/>
    <lineage>
        <taxon>Bacteria</taxon>
        <taxon>Bacillati</taxon>
        <taxon>Bacillota</taxon>
        <taxon>Bacilli</taxon>
        <taxon>Lactobacillales</taxon>
        <taxon>Enterococcaceae</taxon>
        <taxon>Enterococcus</taxon>
    </lineage>
</organism>
<dbReference type="Proteomes" id="UP000013785">
    <property type="component" value="Unassembled WGS sequence"/>
</dbReference>
<reference evidence="3 4" key="1">
    <citation type="submission" date="2013-02" db="EMBL/GenBank/DDBJ databases">
        <title>The Genome Sequence of Enterococcus phoeniculicola BAA-412.</title>
        <authorList>
            <consortium name="The Broad Institute Genome Sequencing Platform"/>
            <consortium name="The Broad Institute Genome Sequencing Center for Infectious Disease"/>
            <person name="Earl A.M."/>
            <person name="Gilmore M.S."/>
            <person name="Lebreton F."/>
            <person name="Walker B."/>
            <person name="Young S.K."/>
            <person name="Zeng Q."/>
            <person name="Gargeya S."/>
            <person name="Fitzgerald M."/>
            <person name="Haas B."/>
            <person name="Abouelleil A."/>
            <person name="Alvarado L."/>
            <person name="Arachchi H.M."/>
            <person name="Berlin A.M."/>
            <person name="Chapman S.B."/>
            <person name="Dewar J."/>
            <person name="Goldberg J."/>
            <person name="Griggs A."/>
            <person name="Gujja S."/>
            <person name="Hansen M."/>
            <person name="Howarth C."/>
            <person name="Imamovic A."/>
            <person name="Larimer J."/>
            <person name="McCowan C."/>
            <person name="Murphy C."/>
            <person name="Neiman D."/>
            <person name="Pearson M."/>
            <person name="Priest M."/>
            <person name="Roberts A."/>
            <person name="Saif S."/>
            <person name="Shea T."/>
            <person name="Sisk P."/>
            <person name="Sykes S."/>
            <person name="Wortman J."/>
            <person name="Nusbaum C."/>
            <person name="Birren B."/>
        </authorList>
    </citation>
    <scope>NUCLEOTIDE SEQUENCE [LARGE SCALE GENOMIC DNA]</scope>
    <source>
        <strain evidence="3 4">ATCC BAA-412</strain>
    </source>
</reference>
<name>R3WWE7_9ENTE</name>
<dbReference type="PATRIC" id="fig|1158610.3.peg.884"/>
<evidence type="ECO:0008006" key="5">
    <source>
        <dbReference type="Google" id="ProtNLM"/>
    </source>
</evidence>
<keyword evidence="2" id="KW-0732">Signal</keyword>
<protein>
    <recommendedName>
        <fullName evidence="5">Lipoprotein</fullName>
    </recommendedName>
</protein>
<evidence type="ECO:0000313" key="3">
    <source>
        <dbReference type="EMBL" id="EOL46100.1"/>
    </source>
</evidence>
<feature type="compositionally biased region" description="Polar residues" evidence="1">
    <location>
        <begin position="29"/>
        <end position="46"/>
    </location>
</feature>
<dbReference type="OrthoDB" id="9999601at2"/>
<evidence type="ECO:0000256" key="2">
    <source>
        <dbReference type="SAM" id="SignalP"/>
    </source>
</evidence>
<dbReference type="EMBL" id="AJAT01000011">
    <property type="protein sequence ID" value="EOL46100.1"/>
    <property type="molecule type" value="Genomic_DNA"/>
</dbReference>
<feature type="region of interest" description="Disordered" evidence="1">
    <location>
        <begin position="29"/>
        <end position="49"/>
    </location>
</feature>
<feature type="chain" id="PRO_5038747565" description="Lipoprotein" evidence="2">
    <location>
        <begin position="21"/>
        <end position="141"/>
    </location>
</feature>
<feature type="signal peptide" evidence="2">
    <location>
        <begin position="1"/>
        <end position="20"/>
    </location>
</feature>
<accession>R3WWE7</accession>
<dbReference type="AlphaFoldDB" id="R3WWE7"/>
<dbReference type="HOGENOM" id="CLU_1822383_0_0_9"/>
<gene>
    <name evidence="3" type="ORF">UC3_00906</name>
</gene>
<keyword evidence="4" id="KW-1185">Reference proteome</keyword>
<sequence length="141" mass="15986">MKKRVFYLLAIFVPILGACSQVDTQKTTNTNSSAAETKQSESTTASIHKELPEGIEEILKLIESSSGADRTTFSTEIYTPNYSGNKRIYVIKTTEIEGKTSYYLYVSSPEKFITIDENEYNGKRQGIIQQNNSEEPYYQEN</sequence>
<proteinExistence type="predicted"/>
<evidence type="ECO:0000256" key="1">
    <source>
        <dbReference type="SAM" id="MobiDB-lite"/>
    </source>
</evidence>
<dbReference type="PROSITE" id="PS51257">
    <property type="entry name" value="PROKAR_LIPOPROTEIN"/>
    <property type="match status" value="1"/>
</dbReference>
<comment type="caution">
    <text evidence="3">The sequence shown here is derived from an EMBL/GenBank/DDBJ whole genome shotgun (WGS) entry which is preliminary data.</text>
</comment>